<dbReference type="EMBL" id="MVGT01000754">
    <property type="protein sequence ID" value="OVA15528.1"/>
    <property type="molecule type" value="Genomic_DNA"/>
</dbReference>
<feature type="repeat" description="PPR" evidence="2">
    <location>
        <begin position="404"/>
        <end position="434"/>
    </location>
</feature>
<reference evidence="4 5" key="1">
    <citation type="journal article" date="2017" name="Mol. Plant">
        <title>The Genome of Medicinal Plant Macleaya cordata Provides New Insights into Benzylisoquinoline Alkaloids Metabolism.</title>
        <authorList>
            <person name="Liu X."/>
            <person name="Liu Y."/>
            <person name="Huang P."/>
            <person name="Ma Y."/>
            <person name="Qing Z."/>
            <person name="Tang Q."/>
            <person name="Cao H."/>
            <person name="Cheng P."/>
            <person name="Zheng Y."/>
            <person name="Yuan Z."/>
            <person name="Zhou Y."/>
            <person name="Liu J."/>
            <person name="Tang Z."/>
            <person name="Zhuo Y."/>
            <person name="Zhang Y."/>
            <person name="Yu L."/>
            <person name="Huang J."/>
            <person name="Yang P."/>
            <person name="Peng Q."/>
            <person name="Zhang J."/>
            <person name="Jiang W."/>
            <person name="Zhang Z."/>
            <person name="Lin K."/>
            <person name="Ro D.K."/>
            <person name="Chen X."/>
            <person name="Xiong X."/>
            <person name="Shang Y."/>
            <person name="Huang S."/>
            <person name="Zeng J."/>
        </authorList>
    </citation>
    <scope>NUCLEOTIDE SEQUENCE [LARGE SCALE GENOMIC DNA]</scope>
    <source>
        <strain evidence="5">cv. BLH2017</strain>
        <tissue evidence="4">Root</tissue>
    </source>
</reference>
<keyword evidence="5" id="KW-1185">Reference proteome</keyword>
<dbReference type="InterPro" id="IPR046960">
    <property type="entry name" value="PPR_At4g14850-like_plant"/>
</dbReference>
<dbReference type="Pfam" id="PF01535">
    <property type="entry name" value="PPR"/>
    <property type="match status" value="2"/>
</dbReference>
<sequence>MAATLLPSPLTSLPEDGIITVQNKSRTKPTNFSAVGSLKTCRNLNELKQLHGQITKTGFTEAPTAMTKLISACSEMGTLESLNYAKRIFSLFMKDEERSNLLFMLNTLIRGYASAGMGEEAILLYVLMVNQGILPDNFTFPFLLSACTKISAFWEGIQVHGSLIKMGLESDIYIENSLIHFYAENCEMDSAREVFDKMTERNVVSWTSLICGCGRSGNPKEAINLFFEMVESKIEPNPVTMAGVISACSKLGDLDLAKRVSSYIGDSGIELNEVLVNTLVDMYMKCGAIETAMRLIEGCNDRNLVLYNIVISNFVREGLGKEALTVFSEMLQSGLQPDRITMTAMVSACAEIGDQVFGRQSHGYILRNGFDRWDSVSNSLIDMYMRCGDPEIACRVFDLMLNKTVVSWNTVIAGFISNGDLGSASRVFKSMPQKDLVSWNTMIGGLVQESWFEDTLELFRMMQNEGVKPDRVTMVGVASAIGYLGALDLAKWVHSFIKKNEIECDMQLNTALVDMYARCGDPESSIQIFYEMEEKDVSAWTAAIVAMAMEGNGARAVELFDDMIREGVKPDGVAFVGVLTACSHSGLVEKGRRIFRSMKDVYGLFPEIAHYGCMVDLLGRAGLLEESLDLINNMPMEPNSVIWAALLAACRTHNNIELAAFAAERVTKLAPERTGVHVLLSNVYASAGKWADVAKVRMQLKEKGVQKLPGSSSIEVDGVIHEFISSDESHPQMNDITRMLDEVNCRLKDFGHVPDLANVVLDVDEQEKEHVLSRHSEKLAMAFGLINTSNRVQIRVFKNLRICADCHSFAKLVSEIYNREIVIRDNNRFHFFRQGLCSCRDYW</sequence>
<dbReference type="GO" id="GO:0003723">
    <property type="term" value="F:RNA binding"/>
    <property type="evidence" value="ECO:0007669"/>
    <property type="project" value="InterPro"/>
</dbReference>
<organism evidence="4 5">
    <name type="scientific">Macleaya cordata</name>
    <name type="common">Five-seeded plume-poppy</name>
    <name type="synonym">Bocconia cordata</name>
    <dbReference type="NCBI Taxonomy" id="56857"/>
    <lineage>
        <taxon>Eukaryota</taxon>
        <taxon>Viridiplantae</taxon>
        <taxon>Streptophyta</taxon>
        <taxon>Embryophyta</taxon>
        <taxon>Tracheophyta</taxon>
        <taxon>Spermatophyta</taxon>
        <taxon>Magnoliopsida</taxon>
        <taxon>Ranunculales</taxon>
        <taxon>Papaveraceae</taxon>
        <taxon>Papaveroideae</taxon>
        <taxon>Macleaya</taxon>
    </lineage>
</organism>
<accession>A0A200QYK2</accession>
<dbReference type="InterPro" id="IPR011990">
    <property type="entry name" value="TPR-like_helical_dom_sf"/>
</dbReference>
<evidence type="ECO:0000313" key="5">
    <source>
        <dbReference type="Proteomes" id="UP000195402"/>
    </source>
</evidence>
<gene>
    <name evidence="4" type="ORF">BVC80_9035g54</name>
</gene>
<dbReference type="FunCoup" id="A0A200QYK2">
    <property type="interactions" value="293"/>
</dbReference>
<dbReference type="FunFam" id="1.25.40.10:FF:000031">
    <property type="entry name" value="Pentatricopeptide repeat-containing protein mitochondrial"/>
    <property type="match status" value="1"/>
</dbReference>
<evidence type="ECO:0000259" key="3">
    <source>
        <dbReference type="Pfam" id="PF14432"/>
    </source>
</evidence>
<feature type="repeat" description="PPR" evidence="2">
    <location>
        <begin position="536"/>
        <end position="570"/>
    </location>
</feature>
<feature type="repeat" description="PPR" evidence="2">
    <location>
        <begin position="202"/>
        <end position="236"/>
    </location>
</feature>
<evidence type="ECO:0000256" key="1">
    <source>
        <dbReference type="ARBA" id="ARBA00022737"/>
    </source>
</evidence>
<dbReference type="InterPro" id="IPR046848">
    <property type="entry name" value="E_motif"/>
</dbReference>
<feature type="repeat" description="PPR" evidence="2">
    <location>
        <begin position="303"/>
        <end position="337"/>
    </location>
</feature>
<dbReference type="InterPro" id="IPR032867">
    <property type="entry name" value="DYW_dom"/>
</dbReference>
<dbReference type="FunFam" id="1.25.40.10:FF:000366">
    <property type="entry name" value="Pentatricopeptide (PPR) repeat-containing protein"/>
    <property type="match status" value="1"/>
</dbReference>
<proteinExistence type="predicted"/>
<dbReference type="InParanoid" id="A0A200QYK2"/>
<feature type="repeat" description="PPR" evidence="2">
    <location>
        <begin position="101"/>
        <end position="135"/>
    </location>
</feature>
<keyword evidence="1" id="KW-0677">Repeat</keyword>
<dbReference type="Pfam" id="PF13041">
    <property type="entry name" value="PPR_2"/>
    <property type="match status" value="4"/>
</dbReference>
<dbReference type="GO" id="GO:0009451">
    <property type="term" value="P:RNA modification"/>
    <property type="evidence" value="ECO:0007669"/>
    <property type="project" value="InterPro"/>
</dbReference>
<dbReference type="Pfam" id="PF13812">
    <property type="entry name" value="PPR_3"/>
    <property type="match status" value="1"/>
</dbReference>
<dbReference type="Gene3D" id="1.25.40.10">
    <property type="entry name" value="Tetratricopeptide repeat domain"/>
    <property type="match status" value="5"/>
</dbReference>
<evidence type="ECO:0000313" key="4">
    <source>
        <dbReference type="EMBL" id="OVA15528.1"/>
    </source>
</evidence>
<dbReference type="AlphaFoldDB" id="A0A200QYK2"/>
<dbReference type="STRING" id="56857.A0A200QYK2"/>
<dbReference type="PROSITE" id="PS51375">
    <property type="entry name" value="PPR"/>
    <property type="match status" value="6"/>
</dbReference>
<dbReference type="GO" id="GO:0008270">
    <property type="term" value="F:zinc ion binding"/>
    <property type="evidence" value="ECO:0007669"/>
    <property type="project" value="InterPro"/>
</dbReference>
<comment type="caution">
    <text evidence="4">The sequence shown here is derived from an EMBL/GenBank/DDBJ whole genome shotgun (WGS) entry which is preliminary data.</text>
</comment>
<evidence type="ECO:0000256" key="2">
    <source>
        <dbReference type="PROSITE-ProRule" id="PRU00708"/>
    </source>
</evidence>
<dbReference type="FunFam" id="1.25.40.10:FF:000344">
    <property type="entry name" value="Pentatricopeptide repeat-containing protein"/>
    <property type="match status" value="1"/>
</dbReference>
<dbReference type="PANTHER" id="PTHR47926:SF537">
    <property type="entry name" value="PENTACOTRIPEPTIDE-REPEAT REGION OF PRORP DOMAIN-CONTAINING PROTEIN"/>
    <property type="match status" value="1"/>
</dbReference>
<dbReference type="PANTHER" id="PTHR47926">
    <property type="entry name" value="PENTATRICOPEPTIDE REPEAT-CONTAINING PROTEIN"/>
    <property type="match status" value="1"/>
</dbReference>
<dbReference type="InterPro" id="IPR002885">
    <property type="entry name" value="PPR_rpt"/>
</dbReference>
<dbReference type="FunFam" id="1.25.40.10:FF:000436">
    <property type="entry name" value="Pentatricopeptide repeat-containing protein At5g39350 family"/>
    <property type="match status" value="1"/>
</dbReference>
<feature type="repeat" description="PPR" evidence="2">
    <location>
        <begin position="435"/>
        <end position="469"/>
    </location>
</feature>
<protein>
    <submittedName>
        <fullName evidence="4">Pentatricopeptide repeat</fullName>
    </submittedName>
</protein>
<dbReference type="Pfam" id="PF20431">
    <property type="entry name" value="E_motif"/>
    <property type="match status" value="1"/>
</dbReference>
<dbReference type="Pfam" id="PF14432">
    <property type="entry name" value="DYW_deaminase"/>
    <property type="match status" value="1"/>
</dbReference>
<dbReference type="OrthoDB" id="731539at2759"/>
<dbReference type="FunFam" id="1.25.40.10:FF:001238">
    <property type="entry name" value="Pentatricopeptide repeat-containing protein At3g22690"/>
    <property type="match status" value="1"/>
</dbReference>
<dbReference type="OMA" id="GKQEMAC"/>
<feature type="domain" description="DYW" evidence="3">
    <location>
        <begin position="751"/>
        <end position="843"/>
    </location>
</feature>
<dbReference type="Proteomes" id="UP000195402">
    <property type="component" value="Unassembled WGS sequence"/>
</dbReference>
<dbReference type="NCBIfam" id="TIGR00756">
    <property type="entry name" value="PPR"/>
    <property type="match status" value="7"/>
</dbReference>
<name>A0A200QYK2_MACCD</name>